<reference evidence="1 2" key="1">
    <citation type="submission" date="2017-05" db="EMBL/GenBank/DDBJ databases">
        <title>Bifidobacterium vansinderenii sp. nov.</title>
        <authorList>
            <person name="Lugli G.A."/>
            <person name="Duranti S."/>
            <person name="Mangifesta M."/>
        </authorList>
    </citation>
    <scope>NUCLEOTIDE SEQUENCE [LARGE SCALE GENOMIC DNA]</scope>
    <source>
        <strain evidence="1 2">Tam10B</strain>
    </source>
</reference>
<gene>
    <name evidence="1" type="ORF">Tam10B_0088</name>
</gene>
<protein>
    <recommendedName>
        <fullName evidence="3">Terminase small subunit</fullName>
    </recommendedName>
</protein>
<dbReference type="EMBL" id="NEWD01000002">
    <property type="protein sequence ID" value="OXN01646.1"/>
    <property type="molecule type" value="Genomic_DNA"/>
</dbReference>
<organism evidence="1 2">
    <name type="scientific">Bifidobacterium vansinderenii</name>
    <dbReference type="NCBI Taxonomy" id="1984871"/>
    <lineage>
        <taxon>Bacteria</taxon>
        <taxon>Bacillati</taxon>
        <taxon>Actinomycetota</taxon>
        <taxon>Actinomycetes</taxon>
        <taxon>Bifidobacteriales</taxon>
        <taxon>Bifidobacteriaceae</taxon>
        <taxon>Bifidobacterium</taxon>
    </lineage>
</organism>
<dbReference type="RefSeq" id="WP_093959314.1">
    <property type="nucleotide sequence ID" value="NZ_NEWD01000002.1"/>
</dbReference>
<sequence>MAKTSSGVRGTVYNAARSNDRRRLLVAMRNKIATALDEGVSARDLAALTKRLDDITREIESIDARDKAKENPIVQAFGIADQPFDPDTGSE</sequence>
<accession>A0A229W1E0</accession>
<evidence type="ECO:0008006" key="3">
    <source>
        <dbReference type="Google" id="ProtNLM"/>
    </source>
</evidence>
<evidence type="ECO:0000313" key="2">
    <source>
        <dbReference type="Proteomes" id="UP000215433"/>
    </source>
</evidence>
<keyword evidence="2" id="KW-1185">Reference proteome</keyword>
<dbReference type="OrthoDB" id="5196675at2"/>
<name>A0A229W1E0_9BIFI</name>
<evidence type="ECO:0000313" key="1">
    <source>
        <dbReference type="EMBL" id="OXN01646.1"/>
    </source>
</evidence>
<dbReference type="AlphaFoldDB" id="A0A229W1E0"/>
<proteinExistence type="predicted"/>
<comment type="caution">
    <text evidence="1">The sequence shown here is derived from an EMBL/GenBank/DDBJ whole genome shotgun (WGS) entry which is preliminary data.</text>
</comment>
<dbReference type="Proteomes" id="UP000215433">
    <property type="component" value="Unassembled WGS sequence"/>
</dbReference>